<sequence length="673" mass="76226">MEKTGLYFSCKIGNLPSEAFDVAEFLLDEGLSQLFTLTLKVVSKRDDFDPDAQLLQKASLTVKVNDVEQRTITGLVAGVERGDSGFRRTFYTLTIRPEAWVMTLNQDSRIYHQLNVPQILQQLLQDNHVEAKCTLIKDNHLQREYVTQKRESAAHFFDRLAAEEGFVYWFDDEGMCYSDSLYGMLVDATVTYNPHPQSAIQGDIINKLRFGSFVRPREAIHKDRNYQNPNDRLTRNVLSKYQELSGSPHAVFDSYGRFQHDAEAAPMVRYRIEQLTSDSKTGIASSNCIKLMPGRIFQLTEHPVETMNDRWQVVTVTHHGMMPESLEEEDSGEGTTLTNELTFISARDEWRAPYHYKPLADGDEVAEVVGPSSEEIYVNEDGAVKVHFHWNRYDKADEKVSCWVRVAQGWNGSGYGFLATPRIGQEVIISYLNGDIDRPIITGCTYNALNRPPLNLPAEKTRTTFKTQTHKGKGFNELRFEDDAGREEIYIHAQRDQLIEIKHDKTQKIEHDESHTVMNNRSHYVGKDESLHIVKDRYIQIDANQFETVEKDLITKINNNWEEKIHATHSQNVGKDKECTVNGKYTTEVVEGIHSHTKVHTLQASERVMFKSKGGTITIDGSGITLTGKVSIKGELDVMPGIPGSVSSLSGAATDGQPTAEDCREKARQEQEG</sequence>
<dbReference type="NCBIfam" id="TIGR01646">
    <property type="entry name" value="vgr_GE"/>
    <property type="match status" value="1"/>
</dbReference>
<dbReference type="AlphaFoldDB" id="A0A4Q9EL12"/>
<name>A0A4Q9EL12_9GAMM</name>
<protein>
    <submittedName>
        <fullName evidence="5">Type VI secretion system tip protein VgrG</fullName>
    </submittedName>
</protein>
<feature type="compositionally biased region" description="Basic and acidic residues" evidence="2">
    <location>
        <begin position="661"/>
        <end position="673"/>
    </location>
</feature>
<dbReference type="InterPro" id="IPR037026">
    <property type="entry name" value="Vgr_OB-fold_dom_sf"/>
</dbReference>
<dbReference type="NCBIfam" id="TIGR03361">
    <property type="entry name" value="VI_Rhs_Vgr"/>
    <property type="match status" value="1"/>
</dbReference>
<dbReference type="Gene3D" id="2.40.50.230">
    <property type="entry name" value="Gp5 N-terminal domain"/>
    <property type="match status" value="1"/>
</dbReference>
<evidence type="ECO:0000259" key="4">
    <source>
        <dbReference type="Pfam" id="PF22178"/>
    </source>
</evidence>
<accession>A0A4Q9EL12</accession>
<dbReference type="Gene3D" id="4.10.220.110">
    <property type="match status" value="1"/>
</dbReference>
<dbReference type="EMBL" id="SITD01000050">
    <property type="protein sequence ID" value="TBM26946.1"/>
    <property type="molecule type" value="Genomic_DNA"/>
</dbReference>
<dbReference type="Pfam" id="PF05954">
    <property type="entry name" value="Phage_GPD"/>
    <property type="match status" value="1"/>
</dbReference>
<dbReference type="InterPro" id="IPR006531">
    <property type="entry name" value="Gp5/Vgr_OB"/>
</dbReference>
<feature type="domain" description="Gp5/Type VI secretion system Vgr C-terminal trimerisation" evidence="4">
    <location>
        <begin position="463"/>
        <end position="552"/>
    </location>
</feature>
<dbReference type="Pfam" id="PF22178">
    <property type="entry name" value="Gp5_trimer_C"/>
    <property type="match status" value="1"/>
</dbReference>
<dbReference type="InterPro" id="IPR017847">
    <property type="entry name" value="T6SS_RhsGE_Vgr_subset"/>
</dbReference>
<feature type="region of interest" description="Disordered" evidence="2">
    <location>
        <begin position="643"/>
        <end position="673"/>
    </location>
</feature>
<dbReference type="Gene3D" id="2.30.110.50">
    <property type="match status" value="1"/>
</dbReference>
<dbReference type="InterPro" id="IPR054030">
    <property type="entry name" value="Gp5_Vgr_C"/>
</dbReference>
<dbReference type="Pfam" id="PF04717">
    <property type="entry name" value="Phage_base_V"/>
    <property type="match status" value="1"/>
</dbReference>
<dbReference type="SUPFAM" id="SSF69349">
    <property type="entry name" value="Phage fibre proteins"/>
    <property type="match status" value="1"/>
</dbReference>
<dbReference type="SUPFAM" id="SSF69279">
    <property type="entry name" value="Phage tail proteins"/>
    <property type="match status" value="2"/>
</dbReference>
<organism evidence="5 6">
    <name type="scientific">Hafnia paralvei</name>
    <dbReference type="NCBI Taxonomy" id="546367"/>
    <lineage>
        <taxon>Bacteria</taxon>
        <taxon>Pseudomonadati</taxon>
        <taxon>Pseudomonadota</taxon>
        <taxon>Gammaproteobacteria</taxon>
        <taxon>Enterobacterales</taxon>
        <taxon>Hafniaceae</taxon>
        <taxon>Hafnia</taxon>
    </lineage>
</organism>
<reference evidence="5 6" key="1">
    <citation type="submission" date="2019-02" db="EMBL/GenBank/DDBJ databases">
        <title>Comparative genomic analysis of the Hafnia genus genomes.</title>
        <authorList>
            <person name="Zhiqiu Y."/>
            <person name="Chao Y."/>
            <person name="Yuhui D."/>
            <person name="Di H."/>
            <person name="Bin L."/>
        </authorList>
    </citation>
    <scope>NUCLEOTIDE SEQUENCE [LARGE SCALE GENOMIC DNA]</scope>
    <source>
        <strain evidence="5 6">PCM_1194</strain>
    </source>
</reference>
<feature type="domain" description="Gp5/Type VI secretion system Vgr protein OB-fold" evidence="3">
    <location>
        <begin position="384"/>
        <end position="446"/>
    </location>
</feature>
<proteinExistence type="inferred from homology"/>
<dbReference type="RefSeq" id="WP_130959590.1">
    <property type="nucleotide sequence ID" value="NZ_JAYWIZ010000012.1"/>
</dbReference>
<comment type="caution">
    <text evidence="5">The sequence shown here is derived from an EMBL/GenBank/DDBJ whole genome shotgun (WGS) entry which is preliminary data.</text>
</comment>
<dbReference type="PANTHER" id="PTHR32305:SF11">
    <property type="entry name" value="TYPE VI SECRETION SYSTEM SPIKE PROTEIN VGRG3"/>
    <property type="match status" value="1"/>
</dbReference>
<dbReference type="Gene3D" id="3.55.50.10">
    <property type="entry name" value="Baseplate protein-like domains"/>
    <property type="match status" value="1"/>
</dbReference>
<evidence type="ECO:0000256" key="2">
    <source>
        <dbReference type="SAM" id="MobiDB-lite"/>
    </source>
</evidence>
<dbReference type="SUPFAM" id="SSF69255">
    <property type="entry name" value="gp5 N-terminal domain-like"/>
    <property type="match status" value="1"/>
</dbReference>
<gene>
    <name evidence="5" type="primary">tssI</name>
    <name evidence="5" type="ORF">EYY89_10230</name>
</gene>
<evidence type="ECO:0000259" key="3">
    <source>
        <dbReference type="Pfam" id="PF04717"/>
    </source>
</evidence>
<dbReference type="PANTHER" id="PTHR32305">
    <property type="match status" value="1"/>
</dbReference>
<comment type="similarity">
    <text evidence="1">Belongs to the VgrG protein family.</text>
</comment>
<evidence type="ECO:0000256" key="1">
    <source>
        <dbReference type="ARBA" id="ARBA00005558"/>
    </source>
</evidence>
<evidence type="ECO:0000313" key="6">
    <source>
        <dbReference type="Proteomes" id="UP000293380"/>
    </source>
</evidence>
<dbReference type="InterPro" id="IPR050708">
    <property type="entry name" value="T6SS_VgrG/RHS"/>
</dbReference>
<evidence type="ECO:0000313" key="5">
    <source>
        <dbReference type="EMBL" id="TBM26946.1"/>
    </source>
</evidence>
<dbReference type="Proteomes" id="UP000293380">
    <property type="component" value="Unassembled WGS sequence"/>
</dbReference>
<dbReference type="InterPro" id="IPR006533">
    <property type="entry name" value="T6SS_Vgr_RhsGE"/>
</dbReference>